<feature type="compositionally biased region" description="Low complexity" evidence="1">
    <location>
        <begin position="77"/>
        <end position="86"/>
    </location>
</feature>
<dbReference type="PANTHER" id="PTHR12436">
    <property type="entry name" value="80 KDA MCM3-ASSOCIATED PROTEIN"/>
    <property type="match status" value="1"/>
</dbReference>
<dbReference type="Gene3D" id="1.25.40.990">
    <property type="match status" value="1"/>
</dbReference>
<gene>
    <name evidence="3" type="ORF">TrCOL_g9561</name>
</gene>
<organism evidence="3 4">
    <name type="scientific">Triparma columacea</name>
    <dbReference type="NCBI Taxonomy" id="722753"/>
    <lineage>
        <taxon>Eukaryota</taxon>
        <taxon>Sar</taxon>
        <taxon>Stramenopiles</taxon>
        <taxon>Ochrophyta</taxon>
        <taxon>Bolidophyceae</taxon>
        <taxon>Parmales</taxon>
        <taxon>Triparmaceae</taxon>
        <taxon>Triparma</taxon>
    </lineage>
</organism>
<feature type="compositionally biased region" description="Low complexity" evidence="1">
    <location>
        <begin position="217"/>
        <end position="227"/>
    </location>
</feature>
<dbReference type="Pfam" id="PF03399">
    <property type="entry name" value="SAC3_GANP"/>
    <property type="match status" value="2"/>
</dbReference>
<feature type="compositionally biased region" description="Low complexity" evidence="1">
    <location>
        <begin position="252"/>
        <end position="261"/>
    </location>
</feature>
<feature type="region of interest" description="Disordered" evidence="1">
    <location>
        <begin position="1095"/>
        <end position="1125"/>
    </location>
</feature>
<protein>
    <recommendedName>
        <fullName evidence="2">SAC3/GANP/THP3 conserved domain-containing protein</fullName>
    </recommendedName>
</protein>
<keyword evidence="4" id="KW-1185">Reference proteome</keyword>
<evidence type="ECO:0000313" key="3">
    <source>
        <dbReference type="EMBL" id="GMI46322.1"/>
    </source>
</evidence>
<feature type="compositionally biased region" description="Low complexity" evidence="1">
    <location>
        <begin position="1"/>
        <end position="45"/>
    </location>
</feature>
<feature type="compositionally biased region" description="Low complexity" evidence="1">
    <location>
        <begin position="146"/>
        <end position="202"/>
    </location>
</feature>
<dbReference type="OrthoDB" id="264795at2759"/>
<feature type="compositionally biased region" description="Basic and acidic residues" evidence="1">
    <location>
        <begin position="229"/>
        <end position="250"/>
    </location>
</feature>
<feature type="domain" description="SAC3/GANP/THP3 conserved" evidence="2">
    <location>
        <begin position="689"/>
        <end position="828"/>
    </location>
</feature>
<dbReference type="GO" id="GO:0005737">
    <property type="term" value="C:cytoplasm"/>
    <property type="evidence" value="ECO:0007669"/>
    <property type="project" value="TreeGrafter"/>
</dbReference>
<feature type="compositionally biased region" description="Polar residues" evidence="1">
    <location>
        <begin position="91"/>
        <end position="107"/>
    </location>
</feature>
<feature type="compositionally biased region" description="Low complexity" evidence="1">
    <location>
        <begin position="374"/>
        <end position="389"/>
    </location>
</feature>
<dbReference type="EMBL" id="BRYA01000293">
    <property type="protein sequence ID" value="GMI46322.1"/>
    <property type="molecule type" value="Genomic_DNA"/>
</dbReference>
<dbReference type="GO" id="GO:0006406">
    <property type="term" value="P:mRNA export from nucleus"/>
    <property type="evidence" value="ECO:0007669"/>
    <property type="project" value="TreeGrafter"/>
</dbReference>
<evidence type="ECO:0000313" key="4">
    <source>
        <dbReference type="Proteomes" id="UP001165065"/>
    </source>
</evidence>
<feature type="compositionally biased region" description="Basic and acidic residues" evidence="1">
    <location>
        <begin position="411"/>
        <end position="424"/>
    </location>
</feature>
<accession>A0A9W7GLU7</accession>
<sequence>MSQGSSSMSQPSSAMSHQNNPTFPSSTFGSSNTFGSTSFGAAAGAQPSSNSFSSAPVFGGSISVAGATGPPPFGQPASSAVVAGASPFGQPASSSAPFGQPASSSAPFGQPASPAPFGQPASSSSLSTTANPPSSSPFTSAPVFGSSTSQAAPAPTSASPFGQPTSSTTATSSPFKASSSPFAPKMPSSSSPFSSSVTPAASLNPSAVSFKPSHPLSTSTSTSTSQSDLQKRLLEKRALLKAKLQSEKKLTSSSTSSSPTPGSGPPPHPPPKPKRRSGLLLSEEERKAMQAAAASAPTFGGGPKPTFGSSSSSSSSSGPKPSPFGGGGMKATPKRKTGLLLSEEERKAMQAAAANAPTFGGGIKSSPSPFAPKSTSRLPPSTSTSTSSLAAKNAARFAPSNDSSKSFLSPEDLKAAAGKEEGEGRQVGYESDDSESGNRDLTAATSLMGKCLTMCPISEMIQRDKESDIKQMERPSDKVFPKHWTLKDTAIKRFRRSAAAYKLDIPELVRPPWVLERTTSFIEEYVMERDRQGFDDRCNGTPDPLDVYIFVWDRTRMIRKDFILQNYTGGKGGKNDASCVRVHERIARWHTLIEHQLAHVEDYVVKQSSQNITELGQTLKSLNQFYDDPENRHLVDEDSPTVKYKHGCEMDMPAGPTPTDYSGTVLSKPRPQEIATRKIGNVSSDLHGTNEPEMRMLYMLLNLDNEGGMELTKYAAKLKQGIFDSPEVQFALKVFIARCNNNYVQFFKLLKNEASYLAACIMFKYVETTRKSALSTMYRTYGNRTKTPVGGHSSVNDVYPLANLVDVLCFESLEECSQTCRHYGLSVDEENVYWKRSEFKPPVHPKTGSLLPCRPHKMVKTIETKLNGASRLHICRGGANKPRDPEEIRREEERKIAEAARRERLKVKLEEERARRAEEERRKAEEARRGEERERERERKEKDREEEVRREREKAELQRRKEEEEAKERVKAEEDRARRERERVVEEKRREEERIREENRREEERIERERMEREREQKRLMEEARIREVQRKEEEKRIEEERRERERQKLLEEIRKAEELKEQKEVERARKILILKRWKRQAERKAKERRFKKYYDSFDPDKQGEEEEEEAPSAAPSTNGGSGDAHLREMQAEMDGIHTEFLKRLGEEEGEKFSFDDIWVPDEEVDKSVPALYKLGVAFVEEAGDRHGRYVEAARRYFKSRLGETWKGRTDLGDLSERIEVVVRELKEGDEAGCRGCNGVIFVCPTVGGGGEGSFFPADVVEAVKDIPRFLMFICDDDVGDIEGTPWASAGSQAVGSENLGTGAVVRVDKLMDKKAFDGQLHNVVRGLIAGRVCGERHRDKRYEGIRDLKLRRVSRQGLMRAVIKEIIWWGGLRVRGEDMVRAMLKGLKRAGEVLKSEVEESKKTMGKCWPAPEFGGNLGSVKDYYGVGEPLPLKWSDRNEKQARDWNLIPLLRTGRKDNILIDTVCWANGGVDKGDVAAVCLNINEFIKRGLWRRAVNEMVEFWAGLDEWKWRKNIGKDYMYLEGGVVEKVMEGAKLAAISEKQRKKIKNNLKRLKCKPESWEKSEWRDEEWGERDSEWDNSTLDDVSTVGTVTERTVTWLGEEEYFEYLGGRKRGRRELEEEEGENDFGIVNVEGGFVGKKFRAGELDRFMQANDEMRVGGRLGEEMEEKEEEEERTVLQENIREEMKVSTEYTQRLEQLLHGEILVNDPLLIASLKHVALPAPKISHIQNKKRSSLGNLI</sequence>
<feature type="region of interest" description="Disordered" evidence="1">
    <location>
        <begin position="1"/>
        <end position="440"/>
    </location>
</feature>
<dbReference type="Proteomes" id="UP001165065">
    <property type="component" value="Unassembled WGS sequence"/>
</dbReference>
<proteinExistence type="predicted"/>
<name>A0A9W7GLU7_9STRA</name>
<comment type="caution">
    <text evidence="3">The sequence shown here is derived from an EMBL/GenBank/DDBJ whole genome shotgun (WGS) entry which is preliminary data.</text>
</comment>
<feature type="compositionally biased region" description="Polar residues" evidence="1">
    <location>
        <begin position="120"/>
        <end position="139"/>
    </location>
</feature>
<dbReference type="InterPro" id="IPR005062">
    <property type="entry name" value="SAC3/GANP/THP3_conserved"/>
</dbReference>
<feature type="compositionally biased region" description="Low complexity" evidence="1">
    <location>
        <begin position="304"/>
        <end position="319"/>
    </location>
</feature>
<dbReference type="PANTHER" id="PTHR12436:SF3">
    <property type="entry name" value="GERMINAL-CENTER ASSOCIATED NUCLEAR PROTEIN"/>
    <property type="match status" value="1"/>
</dbReference>
<feature type="region of interest" description="Disordered" evidence="1">
    <location>
        <begin position="916"/>
        <end position="1013"/>
    </location>
</feature>
<evidence type="ECO:0000259" key="2">
    <source>
        <dbReference type="Pfam" id="PF03399"/>
    </source>
</evidence>
<evidence type="ECO:0000256" key="1">
    <source>
        <dbReference type="SAM" id="MobiDB-lite"/>
    </source>
</evidence>
<reference evidence="4" key="1">
    <citation type="journal article" date="2023" name="Commun. Biol.">
        <title>Genome analysis of Parmales, the sister group of diatoms, reveals the evolutionary specialization of diatoms from phago-mixotrophs to photoautotrophs.</title>
        <authorList>
            <person name="Ban H."/>
            <person name="Sato S."/>
            <person name="Yoshikawa S."/>
            <person name="Yamada K."/>
            <person name="Nakamura Y."/>
            <person name="Ichinomiya M."/>
            <person name="Sato N."/>
            <person name="Blanc-Mathieu R."/>
            <person name="Endo H."/>
            <person name="Kuwata A."/>
            <person name="Ogata H."/>
        </authorList>
    </citation>
    <scope>NUCLEOTIDE SEQUENCE [LARGE SCALE GENOMIC DNA]</scope>
</reference>
<dbReference type="InterPro" id="IPR045107">
    <property type="entry name" value="SAC3/GANP/THP3"/>
</dbReference>
<feature type="region of interest" description="Disordered" evidence="1">
    <location>
        <begin position="648"/>
        <end position="667"/>
    </location>
</feature>
<feature type="domain" description="SAC3/GANP/THP3 conserved" evidence="2">
    <location>
        <begin position="454"/>
        <end position="633"/>
    </location>
</feature>
<dbReference type="GO" id="GO:0070390">
    <property type="term" value="C:transcription export complex 2"/>
    <property type="evidence" value="ECO:0007669"/>
    <property type="project" value="TreeGrafter"/>
</dbReference>